<dbReference type="AlphaFoldDB" id="A0A6J4HUC0"/>
<evidence type="ECO:0008006" key="2">
    <source>
        <dbReference type="Google" id="ProtNLM"/>
    </source>
</evidence>
<accession>A0A6J4HUC0</accession>
<protein>
    <recommendedName>
        <fullName evidence="2">Abi-like protein</fullName>
    </recommendedName>
</protein>
<organism evidence="1">
    <name type="scientific">uncultured Chloroflexia bacterium</name>
    <dbReference type="NCBI Taxonomy" id="1672391"/>
    <lineage>
        <taxon>Bacteria</taxon>
        <taxon>Bacillati</taxon>
        <taxon>Chloroflexota</taxon>
        <taxon>Chloroflexia</taxon>
        <taxon>environmental samples</taxon>
    </lineage>
</organism>
<dbReference type="Pfam" id="PF07751">
    <property type="entry name" value="Abi_2"/>
    <property type="match status" value="1"/>
</dbReference>
<dbReference type="InterPro" id="IPR011664">
    <property type="entry name" value="Abi_system_AbiD/AbiF-like"/>
</dbReference>
<sequence>MQGQENTSAERGATEHDALERVLSTERLTTYVSWAAGDKTRALQLYALNTALSEALYTPLQMLEVALRNRFHTTLSAAHGPFWFNAADFLKVGHQVEQLQKAKELLREQGKPLEPGRIVAALTFGFWTALLNTVYEDVWRTTLYRAMQPEARDEKGRGLNRKSLTRPLTPLRELRNRVAHHEPILEWNLPKHHTNILRITNWLSPAAASWTQAQSRFPSVYPPQPIVLGKSHE</sequence>
<reference evidence="1" key="1">
    <citation type="submission" date="2020-02" db="EMBL/GenBank/DDBJ databases">
        <authorList>
            <person name="Meier V. D."/>
        </authorList>
    </citation>
    <scope>NUCLEOTIDE SEQUENCE</scope>
    <source>
        <strain evidence="1">AVDCRST_MAG93</strain>
    </source>
</reference>
<name>A0A6J4HUC0_9CHLR</name>
<proteinExistence type="predicted"/>
<gene>
    <name evidence="1" type="ORF">AVDCRST_MAG93-927</name>
</gene>
<evidence type="ECO:0000313" key="1">
    <source>
        <dbReference type="EMBL" id="CAA9232144.1"/>
    </source>
</evidence>
<dbReference type="EMBL" id="CADCTR010000305">
    <property type="protein sequence ID" value="CAA9232144.1"/>
    <property type="molecule type" value="Genomic_DNA"/>
</dbReference>